<organism evidence="2 3">
    <name type="scientific">Chroococcidiopsis cubana SAG 39.79</name>
    <dbReference type="NCBI Taxonomy" id="388085"/>
    <lineage>
        <taxon>Bacteria</taxon>
        <taxon>Bacillati</taxon>
        <taxon>Cyanobacteriota</taxon>
        <taxon>Cyanophyceae</taxon>
        <taxon>Chroococcidiopsidales</taxon>
        <taxon>Chroococcidiopsidaceae</taxon>
        <taxon>Chroococcidiopsis</taxon>
    </lineage>
</organism>
<sequence>MILPPPQRGNLTNAQWQRLQALLPAQKPSVGRPNNDHRTTINGILWILRTGAPWRDLPARYGAWETVSGRFYRWRRSGIWDRILQTLQQQADANGKLNWEVHHIDGSVIRAHQHSAGAKRGR</sequence>
<dbReference type="PANTHER" id="PTHR46637:SF1">
    <property type="entry name" value="BLL5188 PROTEIN"/>
    <property type="match status" value="1"/>
</dbReference>
<proteinExistence type="predicted"/>
<name>A0AB37U966_9CYAN</name>
<accession>A0AB37U966</accession>
<dbReference type="InterPro" id="IPR025161">
    <property type="entry name" value="IS402-like_dom"/>
</dbReference>
<dbReference type="InterPro" id="IPR052909">
    <property type="entry name" value="Transposase_6_like"/>
</dbReference>
<comment type="caution">
    <text evidence="2">The sequence shown here is derived from an EMBL/GenBank/DDBJ whole genome shotgun (WGS) entry which is preliminary data.</text>
</comment>
<evidence type="ECO:0000313" key="3">
    <source>
        <dbReference type="Proteomes" id="UP000282574"/>
    </source>
</evidence>
<dbReference type="Pfam" id="PF13340">
    <property type="entry name" value="DUF4096"/>
    <property type="match status" value="1"/>
</dbReference>
<feature type="domain" description="Insertion element IS402-like" evidence="1">
    <location>
        <begin position="11"/>
        <end position="83"/>
    </location>
</feature>
<keyword evidence="3" id="KW-1185">Reference proteome</keyword>
<protein>
    <submittedName>
        <fullName evidence="2">Transposase</fullName>
    </submittedName>
</protein>
<dbReference type="AlphaFoldDB" id="A0AB37U966"/>
<gene>
    <name evidence="2" type="ORF">DSM107010_68500</name>
</gene>
<evidence type="ECO:0000313" key="2">
    <source>
        <dbReference type="EMBL" id="RUT00131.1"/>
    </source>
</evidence>
<dbReference type="NCBIfam" id="NF033580">
    <property type="entry name" value="transpos_IS5_3"/>
    <property type="match status" value="1"/>
</dbReference>
<dbReference type="Proteomes" id="UP000282574">
    <property type="component" value="Unassembled WGS sequence"/>
</dbReference>
<dbReference type="PANTHER" id="PTHR46637">
    <property type="entry name" value="TIS1421-TRANSPOSASE PROTEIN A"/>
    <property type="match status" value="1"/>
</dbReference>
<reference evidence="2 3" key="1">
    <citation type="journal article" date="2019" name="Genome Biol. Evol.">
        <title>Day and night: Metabolic profiles and evolutionary relationships of six axenic non-marine cyanobacteria.</title>
        <authorList>
            <person name="Will S.E."/>
            <person name="Henke P."/>
            <person name="Boedeker C."/>
            <person name="Huang S."/>
            <person name="Brinkmann H."/>
            <person name="Rohde M."/>
            <person name="Jarek M."/>
            <person name="Friedl T."/>
            <person name="Seufert S."/>
            <person name="Schumacher M."/>
            <person name="Overmann J."/>
            <person name="Neumann-Schaal M."/>
            <person name="Petersen J."/>
        </authorList>
    </citation>
    <scope>NUCLEOTIDE SEQUENCE [LARGE SCALE GENOMIC DNA]</scope>
    <source>
        <strain evidence="2 3">SAG 39.79</strain>
    </source>
</reference>
<evidence type="ECO:0000259" key="1">
    <source>
        <dbReference type="Pfam" id="PF13340"/>
    </source>
</evidence>
<dbReference type="EMBL" id="RSCK01000151">
    <property type="protein sequence ID" value="RUT00131.1"/>
    <property type="molecule type" value="Genomic_DNA"/>
</dbReference>